<dbReference type="EMBL" id="JAXOVC010000014">
    <property type="protein sequence ID" value="KAK4494526.1"/>
    <property type="molecule type" value="Genomic_DNA"/>
</dbReference>
<evidence type="ECO:0000313" key="2">
    <source>
        <dbReference type="EMBL" id="KAK4494526.1"/>
    </source>
</evidence>
<keyword evidence="3" id="KW-1185">Reference proteome</keyword>
<feature type="compositionally biased region" description="Acidic residues" evidence="1">
    <location>
        <begin position="1"/>
        <end position="20"/>
    </location>
</feature>
<organism evidence="2 3">
    <name type="scientific">Zasmidium cellare</name>
    <name type="common">Wine cellar mold</name>
    <name type="synonym">Racodium cellare</name>
    <dbReference type="NCBI Taxonomy" id="395010"/>
    <lineage>
        <taxon>Eukaryota</taxon>
        <taxon>Fungi</taxon>
        <taxon>Dikarya</taxon>
        <taxon>Ascomycota</taxon>
        <taxon>Pezizomycotina</taxon>
        <taxon>Dothideomycetes</taxon>
        <taxon>Dothideomycetidae</taxon>
        <taxon>Mycosphaerellales</taxon>
        <taxon>Mycosphaerellaceae</taxon>
        <taxon>Zasmidium</taxon>
    </lineage>
</organism>
<name>A0ABR0DZU8_ZASCE</name>
<evidence type="ECO:0000256" key="1">
    <source>
        <dbReference type="SAM" id="MobiDB-lite"/>
    </source>
</evidence>
<proteinExistence type="predicted"/>
<sequence length="187" mass="21993">MEVDVDVDEEVEEEEEEEETSGTVMKTLSEQHLTEDHMRLRLPGWREGSDVALKYWYINQLGPGWKKTLLQWWERCKESGDGRPFRYFEEGRHRNVVCLGQQAINKKTSSAWKNNRCACWDCAHNANPKRPCFRLVYLGRNPSNWIDGLDRIVEVLPWDDQGQSLNGMSAFQYWDAPGEKKKSKKRR</sequence>
<feature type="region of interest" description="Disordered" evidence="1">
    <location>
        <begin position="1"/>
        <end position="24"/>
    </location>
</feature>
<dbReference type="Proteomes" id="UP001305779">
    <property type="component" value="Unassembled WGS sequence"/>
</dbReference>
<gene>
    <name evidence="2" type="ORF">PRZ48_014824</name>
</gene>
<accession>A0ABR0DZU8</accession>
<reference evidence="2 3" key="1">
    <citation type="journal article" date="2023" name="G3 (Bethesda)">
        <title>A chromosome-level genome assembly of Zasmidium syzygii isolated from banana leaves.</title>
        <authorList>
            <person name="van Westerhoven A.C."/>
            <person name="Mehrabi R."/>
            <person name="Talebi R."/>
            <person name="Steentjes M.B.F."/>
            <person name="Corcolon B."/>
            <person name="Chong P.A."/>
            <person name="Kema G.H.J."/>
            <person name="Seidl M.F."/>
        </authorList>
    </citation>
    <scope>NUCLEOTIDE SEQUENCE [LARGE SCALE GENOMIC DNA]</scope>
    <source>
        <strain evidence="2 3">P124</strain>
    </source>
</reference>
<protein>
    <submittedName>
        <fullName evidence="2">Uncharacterized protein</fullName>
    </submittedName>
</protein>
<evidence type="ECO:0000313" key="3">
    <source>
        <dbReference type="Proteomes" id="UP001305779"/>
    </source>
</evidence>
<comment type="caution">
    <text evidence="2">The sequence shown here is derived from an EMBL/GenBank/DDBJ whole genome shotgun (WGS) entry which is preliminary data.</text>
</comment>